<accession>A0A1F5EP13</accession>
<organism evidence="1 2">
    <name type="scientific">Candidatus Campbellbacteria bacterium RIFCSPHIGHO2_01_FULL_34_10</name>
    <dbReference type="NCBI Taxonomy" id="1797577"/>
    <lineage>
        <taxon>Bacteria</taxon>
        <taxon>Candidatus Campbelliibacteriota</taxon>
    </lineage>
</organism>
<name>A0A1F5EP13_9BACT</name>
<comment type="caution">
    <text evidence="1">The sequence shown here is derived from an EMBL/GenBank/DDBJ whole genome shotgun (WGS) entry which is preliminary data.</text>
</comment>
<dbReference type="AlphaFoldDB" id="A0A1F5EP13"/>
<gene>
    <name evidence="1" type="ORF">A2811_00630</name>
</gene>
<evidence type="ECO:0000313" key="2">
    <source>
        <dbReference type="Proteomes" id="UP000186670"/>
    </source>
</evidence>
<dbReference type="EMBL" id="MEZZ01000016">
    <property type="protein sequence ID" value="OGD68986.1"/>
    <property type="molecule type" value="Genomic_DNA"/>
</dbReference>
<proteinExistence type="predicted"/>
<dbReference type="Proteomes" id="UP000186670">
    <property type="component" value="Unassembled WGS sequence"/>
</dbReference>
<protein>
    <submittedName>
        <fullName evidence="1">Uncharacterized protein</fullName>
    </submittedName>
</protein>
<evidence type="ECO:0000313" key="1">
    <source>
        <dbReference type="EMBL" id="OGD68986.1"/>
    </source>
</evidence>
<sequence>MKNVAIFLGLVFITFLTINQEKALANYSKNGCYILVVKIDSTVDVFEAKSRHSANLYIQYLEKDFSFVEVLKYCEGTEKYNKIDTAIKNKQAYLFSSISQKEEAEIFFDLVN</sequence>
<reference evidence="1 2" key="1">
    <citation type="journal article" date="2016" name="Nat. Commun.">
        <title>Thousands of microbial genomes shed light on interconnected biogeochemical processes in an aquifer system.</title>
        <authorList>
            <person name="Anantharaman K."/>
            <person name="Brown C.T."/>
            <person name="Hug L.A."/>
            <person name="Sharon I."/>
            <person name="Castelle C.J."/>
            <person name="Probst A.J."/>
            <person name="Thomas B.C."/>
            <person name="Singh A."/>
            <person name="Wilkins M.J."/>
            <person name="Karaoz U."/>
            <person name="Brodie E.L."/>
            <person name="Williams K.H."/>
            <person name="Hubbard S.S."/>
            <person name="Banfield J.F."/>
        </authorList>
    </citation>
    <scope>NUCLEOTIDE SEQUENCE [LARGE SCALE GENOMIC DNA]</scope>
</reference>